<feature type="domain" description="Histidine kinase" evidence="7">
    <location>
        <begin position="1"/>
        <end position="187"/>
    </location>
</feature>
<dbReference type="PANTHER" id="PTHR43065:SF46">
    <property type="entry name" value="C4-DICARBOXYLATE TRANSPORT SENSOR PROTEIN DCTB"/>
    <property type="match status" value="1"/>
</dbReference>
<keyword evidence="3 8" id="KW-0418">Kinase</keyword>
<evidence type="ECO:0000256" key="4">
    <source>
        <dbReference type="ARBA" id="ARBA00022840"/>
    </source>
</evidence>
<sequence>MSHLLEDDPSPEKRAMLLDAISQAARRGGTLTTALLAKEVIPMVRTFDLNQHLGTLQSLLDAHAGDRAEVAITVSAEKSPVKLDASALDAALVELVANGRTALTTAGRVIVRTKCIGRRLWLTVADTGKGMSREELAAVLEGASPAGAHGTGLGRVRHFAQSCHSRFRLRSAAGRGTVAVVMIPLVLNVGFTRQVELPPPAGTSAPASLRRGRCGRAQRGQPSGNSARMDTQPVVPKPDIIEPSAPPEAPMPSEPRETPMPSVPEIIPDEPDSVPDAPPEEYPASV</sequence>
<dbReference type="RefSeq" id="WP_379486043.1">
    <property type="nucleotide sequence ID" value="NZ_JBHLWK010000006.1"/>
</dbReference>
<evidence type="ECO:0000256" key="5">
    <source>
        <dbReference type="ARBA" id="ARBA00023012"/>
    </source>
</evidence>
<evidence type="ECO:0000313" key="8">
    <source>
        <dbReference type="EMBL" id="MFC0203246.1"/>
    </source>
</evidence>
<protein>
    <submittedName>
        <fullName evidence="8">Sensor histidine kinase</fullName>
    </submittedName>
</protein>
<dbReference type="InterPro" id="IPR005467">
    <property type="entry name" value="His_kinase_dom"/>
</dbReference>
<evidence type="ECO:0000259" key="7">
    <source>
        <dbReference type="PROSITE" id="PS50109"/>
    </source>
</evidence>
<dbReference type="PROSITE" id="PS50109">
    <property type="entry name" value="HIS_KIN"/>
    <property type="match status" value="1"/>
</dbReference>
<feature type="compositionally biased region" description="Pro residues" evidence="6">
    <location>
        <begin position="244"/>
        <end position="253"/>
    </location>
</feature>
<dbReference type="PANTHER" id="PTHR43065">
    <property type="entry name" value="SENSOR HISTIDINE KINASE"/>
    <property type="match status" value="1"/>
</dbReference>
<comment type="caution">
    <text evidence="8">The sequence shown here is derived from an EMBL/GenBank/DDBJ whole genome shotgun (WGS) entry which is preliminary data.</text>
</comment>
<dbReference type="EMBL" id="JBHLWK010000006">
    <property type="protein sequence ID" value="MFC0203246.1"/>
    <property type="molecule type" value="Genomic_DNA"/>
</dbReference>
<keyword evidence="1" id="KW-0808">Transferase</keyword>
<evidence type="ECO:0000256" key="2">
    <source>
        <dbReference type="ARBA" id="ARBA00022741"/>
    </source>
</evidence>
<dbReference type="SUPFAM" id="SSF55874">
    <property type="entry name" value="ATPase domain of HSP90 chaperone/DNA topoisomerase II/histidine kinase"/>
    <property type="match status" value="1"/>
</dbReference>
<keyword evidence="9" id="KW-1185">Reference proteome</keyword>
<evidence type="ECO:0000256" key="1">
    <source>
        <dbReference type="ARBA" id="ARBA00022679"/>
    </source>
</evidence>
<dbReference type="GO" id="GO:0016301">
    <property type="term" value="F:kinase activity"/>
    <property type="evidence" value="ECO:0007669"/>
    <property type="project" value="UniProtKB-KW"/>
</dbReference>
<evidence type="ECO:0000313" key="9">
    <source>
        <dbReference type="Proteomes" id="UP001589798"/>
    </source>
</evidence>
<keyword evidence="4" id="KW-0067">ATP-binding</keyword>
<dbReference type="SMART" id="SM00387">
    <property type="entry name" value="HATPase_c"/>
    <property type="match status" value="1"/>
</dbReference>
<feature type="compositionally biased region" description="Pro residues" evidence="6">
    <location>
        <begin position="276"/>
        <end position="286"/>
    </location>
</feature>
<feature type="region of interest" description="Disordered" evidence="6">
    <location>
        <begin position="195"/>
        <end position="286"/>
    </location>
</feature>
<dbReference type="Gene3D" id="3.30.565.10">
    <property type="entry name" value="Histidine kinase-like ATPase, C-terminal domain"/>
    <property type="match status" value="1"/>
</dbReference>
<dbReference type="InterPro" id="IPR003594">
    <property type="entry name" value="HATPase_dom"/>
</dbReference>
<keyword evidence="5" id="KW-0902">Two-component regulatory system</keyword>
<reference evidence="8 9" key="1">
    <citation type="submission" date="2024-09" db="EMBL/GenBank/DDBJ databases">
        <authorList>
            <person name="Sun Q."/>
            <person name="Mori K."/>
        </authorList>
    </citation>
    <scope>NUCLEOTIDE SEQUENCE [LARGE SCALE GENOMIC DNA]</scope>
    <source>
        <strain evidence="8 9">CCM 7706</strain>
    </source>
</reference>
<evidence type="ECO:0000256" key="3">
    <source>
        <dbReference type="ARBA" id="ARBA00022777"/>
    </source>
</evidence>
<proteinExistence type="predicted"/>
<dbReference type="Proteomes" id="UP001589798">
    <property type="component" value="Unassembled WGS sequence"/>
</dbReference>
<keyword evidence="2" id="KW-0547">Nucleotide-binding</keyword>
<name>A0ABV6CTA6_9SPHN</name>
<organism evidence="8 9">
    <name type="scientific">Novosphingobium soli</name>
    <dbReference type="NCBI Taxonomy" id="574956"/>
    <lineage>
        <taxon>Bacteria</taxon>
        <taxon>Pseudomonadati</taxon>
        <taxon>Pseudomonadota</taxon>
        <taxon>Alphaproteobacteria</taxon>
        <taxon>Sphingomonadales</taxon>
        <taxon>Sphingomonadaceae</taxon>
        <taxon>Novosphingobium</taxon>
    </lineage>
</organism>
<evidence type="ECO:0000256" key="6">
    <source>
        <dbReference type="SAM" id="MobiDB-lite"/>
    </source>
</evidence>
<dbReference type="InterPro" id="IPR036890">
    <property type="entry name" value="HATPase_C_sf"/>
</dbReference>
<accession>A0ABV6CTA6</accession>
<dbReference type="Pfam" id="PF02518">
    <property type="entry name" value="HATPase_c"/>
    <property type="match status" value="1"/>
</dbReference>
<gene>
    <name evidence="8" type="ORF">ACFFJC_03070</name>
</gene>